<dbReference type="PROSITE" id="PS51257">
    <property type="entry name" value="PROKAR_LIPOPROTEIN"/>
    <property type="match status" value="1"/>
</dbReference>
<dbReference type="eggNOG" id="COG3218">
    <property type="taxonomic scope" value="Bacteria"/>
</dbReference>
<evidence type="ECO:0000313" key="5">
    <source>
        <dbReference type="Proteomes" id="UP000020406"/>
    </source>
</evidence>
<comment type="caution">
    <text evidence="3">The sequence shown here is derived from an EMBL/GenBank/DDBJ whole genome shotgun (WGS) entry which is preliminary data.</text>
</comment>
<proteinExistence type="predicted"/>
<dbReference type="OrthoDB" id="5795476at2"/>
<dbReference type="EMBL" id="JDSQ01000005">
    <property type="protein sequence ID" value="EWS78727.1"/>
    <property type="molecule type" value="Genomic_DNA"/>
</dbReference>
<feature type="domain" description="ABC-type transport auxiliary lipoprotein component" evidence="2">
    <location>
        <begin position="34"/>
        <end position="192"/>
    </location>
</feature>
<dbReference type="AlphaFoldDB" id="Z9JLT7"/>
<evidence type="ECO:0000313" key="6">
    <source>
        <dbReference type="Proteomes" id="UP001430701"/>
    </source>
</evidence>
<dbReference type="EMBL" id="JAJPPU010000002">
    <property type="protein sequence ID" value="MCD8473463.1"/>
    <property type="molecule type" value="Genomic_DNA"/>
</dbReference>
<dbReference type="RefSeq" id="WP_038270640.1">
    <property type="nucleotide sequence ID" value="NZ_CP053627.1"/>
</dbReference>
<evidence type="ECO:0000313" key="3">
    <source>
        <dbReference type="EMBL" id="EWS78727.1"/>
    </source>
</evidence>
<evidence type="ECO:0000259" key="2">
    <source>
        <dbReference type="Pfam" id="PF03886"/>
    </source>
</evidence>
<name>Z9JLT7_9GAMM</name>
<reference evidence="3 5" key="1">
    <citation type="journal article" date="2014" name="Genome Announc.">
        <title>Draft Genome Sequence of Xylella fastidiosa Pear Leaf Scorch Strain in Taiwan.</title>
        <authorList>
            <person name="Su C.C."/>
            <person name="Deng W.L."/>
            <person name="Jan F.J."/>
            <person name="Chang C.J."/>
            <person name="Huang H."/>
            <person name="Chen J."/>
        </authorList>
    </citation>
    <scope>NUCLEOTIDE SEQUENCE [LARGE SCALE GENOMIC DNA]</scope>
    <source>
        <strain evidence="3 5">PLS229</strain>
    </source>
</reference>
<dbReference type="STRING" id="1444770.AF72_03940"/>
<protein>
    <submittedName>
        <fullName evidence="3">ABC transporter</fullName>
    </submittedName>
    <submittedName>
        <fullName evidence="4">ABC-type transport auxiliary lipoprotein family protein</fullName>
    </submittedName>
</protein>
<reference evidence="4" key="2">
    <citation type="submission" date="2021-11" db="EMBL/GenBank/DDBJ databases">
        <title>Genome sequence of Xylella taiwanensis PLS432.</title>
        <authorList>
            <person name="Weng L.-W."/>
            <person name="Su C.-C."/>
            <person name="Tsai C.-W."/>
            <person name="Kuo C.-H."/>
        </authorList>
    </citation>
    <scope>NUCLEOTIDE SEQUENCE</scope>
    <source>
        <strain evidence="4">PLS432</strain>
    </source>
</reference>
<dbReference type="KEGG" id="xtw:AB672_03560"/>
<dbReference type="Pfam" id="PF03886">
    <property type="entry name" value="ABC_trans_aux"/>
    <property type="match status" value="1"/>
</dbReference>
<feature type="signal peptide" evidence="1">
    <location>
        <begin position="1"/>
        <end position="23"/>
    </location>
</feature>
<keyword evidence="1" id="KW-0732">Signal</keyword>
<keyword evidence="6" id="KW-1185">Reference proteome</keyword>
<dbReference type="Proteomes" id="UP001430701">
    <property type="component" value="Unassembled WGS sequence"/>
</dbReference>
<evidence type="ECO:0000256" key="1">
    <source>
        <dbReference type="SAM" id="SignalP"/>
    </source>
</evidence>
<feature type="chain" id="PRO_5004991386" evidence="1">
    <location>
        <begin position="24"/>
        <end position="213"/>
    </location>
</feature>
<sequence length="213" mass="23202">MKLIHPLLCLPVFILTSCSSVLMGEKTPTTIYSPQIHVVPDPSWPTVAWHLTVLNPKAPRMIDSPRINVQPTPGEIQVYRNVSWAQPSTDILEDALIHAFEDSGKIAGVARAGTGISTDYNLSLDLRRFESDYAGKRMPTATIEVNAKLIGTHNQRLIASRTFMATQPAASTDTSAVANAFGQALTQLTNELVGWTLTTGQSDATTHNKPPKR</sequence>
<keyword evidence="4" id="KW-0449">Lipoprotein</keyword>
<evidence type="ECO:0000313" key="4">
    <source>
        <dbReference type="EMBL" id="MCD8473463.1"/>
    </source>
</evidence>
<dbReference type="Proteomes" id="UP000020406">
    <property type="component" value="Unassembled WGS sequence"/>
</dbReference>
<accession>Z9JLT7</accession>
<organism evidence="3 5">
    <name type="scientific">Xylella taiwanensis</name>
    <dbReference type="NCBI Taxonomy" id="1444770"/>
    <lineage>
        <taxon>Bacteria</taxon>
        <taxon>Pseudomonadati</taxon>
        <taxon>Pseudomonadota</taxon>
        <taxon>Gammaproteobacteria</taxon>
        <taxon>Lysobacterales</taxon>
        <taxon>Lysobacteraceae</taxon>
        <taxon>Xylella</taxon>
    </lineage>
</organism>
<dbReference type="Gene3D" id="3.40.50.10610">
    <property type="entry name" value="ABC-type transport auxiliary lipoprotein component"/>
    <property type="match status" value="1"/>
</dbReference>
<dbReference type="GeneID" id="68900353"/>
<dbReference type="SUPFAM" id="SSF159594">
    <property type="entry name" value="XCC0632-like"/>
    <property type="match status" value="1"/>
</dbReference>
<dbReference type="InterPro" id="IPR005586">
    <property type="entry name" value="ABC_trans_aux"/>
</dbReference>
<gene>
    <name evidence="3" type="ORF">AF72_03940</name>
    <name evidence="4" type="ORF">LPH55_08335</name>
</gene>
<dbReference type="PATRIC" id="fig|1444770.3.peg.964"/>